<evidence type="ECO:0000313" key="1">
    <source>
        <dbReference type="EMBL" id="GAA2347046.1"/>
    </source>
</evidence>
<reference evidence="1 2" key="1">
    <citation type="journal article" date="2019" name="Int. J. Syst. Evol. Microbiol.">
        <title>The Global Catalogue of Microorganisms (GCM) 10K type strain sequencing project: providing services to taxonomists for standard genome sequencing and annotation.</title>
        <authorList>
            <consortium name="The Broad Institute Genomics Platform"/>
            <consortium name="The Broad Institute Genome Sequencing Center for Infectious Disease"/>
            <person name="Wu L."/>
            <person name="Ma J."/>
        </authorList>
    </citation>
    <scope>NUCLEOTIDE SEQUENCE [LARGE SCALE GENOMIC DNA]</scope>
    <source>
        <strain evidence="1 2">JCM 3272</strain>
    </source>
</reference>
<dbReference type="EMBL" id="BAAARV010000025">
    <property type="protein sequence ID" value="GAA2347046.1"/>
    <property type="molecule type" value="Genomic_DNA"/>
</dbReference>
<name>A0ABN3G9Q0_9ACTN</name>
<comment type="caution">
    <text evidence="1">The sequence shown here is derived from an EMBL/GenBank/DDBJ whole genome shotgun (WGS) entry which is preliminary data.</text>
</comment>
<sequence>MTTTDLVRAVQQGAHTVPQLAAELHVMQWDADLREQLHAAVLRQELVAVGQGVYDVPGGAQ</sequence>
<proteinExistence type="predicted"/>
<evidence type="ECO:0000313" key="2">
    <source>
        <dbReference type="Proteomes" id="UP001501444"/>
    </source>
</evidence>
<organism evidence="1 2">
    <name type="scientific">Dactylosporangium salmoneum</name>
    <dbReference type="NCBI Taxonomy" id="53361"/>
    <lineage>
        <taxon>Bacteria</taxon>
        <taxon>Bacillati</taxon>
        <taxon>Actinomycetota</taxon>
        <taxon>Actinomycetes</taxon>
        <taxon>Micromonosporales</taxon>
        <taxon>Micromonosporaceae</taxon>
        <taxon>Dactylosporangium</taxon>
    </lineage>
</organism>
<accession>A0ABN3G9Q0</accession>
<dbReference type="RefSeq" id="WP_344613375.1">
    <property type="nucleotide sequence ID" value="NZ_BAAARV010000025.1"/>
</dbReference>
<gene>
    <name evidence="1" type="ORF">GCM10010170_034250</name>
</gene>
<protein>
    <submittedName>
        <fullName evidence="1">Uncharacterized protein</fullName>
    </submittedName>
</protein>
<keyword evidence="2" id="KW-1185">Reference proteome</keyword>
<dbReference type="Proteomes" id="UP001501444">
    <property type="component" value="Unassembled WGS sequence"/>
</dbReference>